<protein>
    <submittedName>
        <fullName evidence="1">Uncharacterized protein</fullName>
    </submittedName>
</protein>
<sequence>IKMHETIELTKDLEYIRDENDVLPQLVTQRHAVLWADGDDDNGNGDEVVILWTIILDENNYHPKSNASVSLPVSIAQVTKH</sequence>
<organism evidence="1 2">
    <name type="scientific">Candidula unifasciata</name>
    <dbReference type="NCBI Taxonomy" id="100452"/>
    <lineage>
        <taxon>Eukaryota</taxon>
        <taxon>Metazoa</taxon>
        <taxon>Spiralia</taxon>
        <taxon>Lophotrochozoa</taxon>
        <taxon>Mollusca</taxon>
        <taxon>Gastropoda</taxon>
        <taxon>Heterobranchia</taxon>
        <taxon>Euthyneura</taxon>
        <taxon>Panpulmonata</taxon>
        <taxon>Eupulmonata</taxon>
        <taxon>Stylommatophora</taxon>
        <taxon>Helicina</taxon>
        <taxon>Helicoidea</taxon>
        <taxon>Geomitridae</taxon>
        <taxon>Candidula</taxon>
    </lineage>
</organism>
<dbReference type="EMBL" id="CAJHNH020005890">
    <property type="protein sequence ID" value="CAG5133065.1"/>
    <property type="molecule type" value="Genomic_DNA"/>
</dbReference>
<dbReference type="Proteomes" id="UP000678393">
    <property type="component" value="Unassembled WGS sequence"/>
</dbReference>
<name>A0A8S3ZZM9_9EUPU</name>
<gene>
    <name evidence="1" type="ORF">CUNI_LOCUS18623</name>
</gene>
<accession>A0A8S3ZZM9</accession>
<reference evidence="1" key="1">
    <citation type="submission" date="2021-04" db="EMBL/GenBank/DDBJ databases">
        <authorList>
            <consortium name="Molecular Ecology Group"/>
        </authorList>
    </citation>
    <scope>NUCLEOTIDE SEQUENCE</scope>
</reference>
<feature type="non-terminal residue" evidence="1">
    <location>
        <position position="81"/>
    </location>
</feature>
<comment type="caution">
    <text evidence="1">The sequence shown here is derived from an EMBL/GenBank/DDBJ whole genome shotgun (WGS) entry which is preliminary data.</text>
</comment>
<evidence type="ECO:0000313" key="2">
    <source>
        <dbReference type="Proteomes" id="UP000678393"/>
    </source>
</evidence>
<dbReference type="AlphaFoldDB" id="A0A8S3ZZM9"/>
<proteinExistence type="predicted"/>
<keyword evidence="2" id="KW-1185">Reference proteome</keyword>
<evidence type="ECO:0000313" key="1">
    <source>
        <dbReference type="EMBL" id="CAG5133065.1"/>
    </source>
</evidence>